<dbReference type="EMBL" id="JAVYJV010000005">
    <property type="protein sequence ID" value="KAK4371336.1"/>
    <property type="molecule type" value="Genomic_DNA"/>
</dbReference>
<protein>
    <submittedName>
        <fullName evidence="1">Uncharacterized protein</fullName>
    </submittedName>
</protein>
<gene>
    <name evidence="1" type="ORF">RND71_010811</name>
</gene>
<comment type="caution">
    <text evidence="1">The sequence shown here is derived from an EMBL/GenBank/DDBJ whole genome shotgun (WGS) entry which is preliminary data.</text>
</comment>
<accession>A0AAE1VP51</accession>
<dbReference type="Proteomes" id="UP001291623">
    <property type="component" value="Unassembled WGS sequence"/>
</dbReference>
<keyword evidence="2" id="KW-1185">Reference proteome</keyword>
<organism evidence="1 2">
    <name type="scientific">Anisodus tanguticus</name>
    <dbReference type="NCBI Taxonomy" id="243964"/>
    <lineage>
        <taxon>Eukaryota</taxon>
        <taxon>Viridiplantae</taxon>
        <taxon>Streptophyta</taxon>
        <taxon>Embryophyta</taxon>
        <taxon>Tracheophyta</taxon>
        <taxon>Spermatophyta</taxon>
        <taxon>Magnoliopsida</taxon>
        <taxon>eudicotyledons</taxon>
        <taxon>Gunneridae</taxon>
        <taxon>Pentapetalae</taxon>
        <taxon>asterids</taxon>
        <taxon>lamiids</taxon>
        <taxon>Solanales</taxon>
        <taxon>Solanaceae</taxon>
        <taxon>Solanoideae</taxon>
        <taxon>Hyoscyameae</taxon>
        <taxon>Anisodus</taxon>
    </lineage>
</organism>
<dbReference type="AlphaFoldDB" id="A0AAE1VP51"/>
<reference evidence="1" key="1">
    <citation type="submission" date="2023-12" db="EMBL/GenBank/DDBJ databases">
        <title>Genome assembly of Anisodus tanguticus.</title>
        <authorList>
            <person name="Wang Y.-J."/>
        </authorList>
    </citation>
    <scope>NUCLEOTIDE SEQUENCE</scope>
    <source>
        <strain evidence="1">KB-2021</strain>
        <tissue evidence="1">Leaf</tissue>
    </source>
</reference>
<evidence type="ECO:0000313" key="2">
    <source>
        <dbReference type="Proteomes" id="UP001291623"/>
    </source>
</evidence>
<sequence length="129" mass="14662">MSNGLQKWPKEVIISYPPSRGYQEKYSSSSTSEVPKEETFIDVKSNTAVCFRQCMICKEEVNREQHCSAVVIAVHSARSSTGRKRTEMFAGFSFCLHFSSPSFSFCHPCPNPMLFSSRYRPHILLSHMG</sequence>
<name>A0AAE1VP51_9SOLA</name>
<proteinExistence type="predicted"/>
<evidence type="ECO:0000313" key="1">
    <source>
        <dbReference type="EMBL" id="KAK4371336.1"/>
    </source>
</evidence>